<reference evidence="5 6" key="1">
    <citation type="submission" date="2023-12" db="EMBL/GenBank/DDBJ databases">
        <title>A high-quality genome assembly for Dillenia turbinata (Dilleniales).</title>
        <authorList>
            <person name="Chanderbali A."/>
        </authorList>
    </citation>
    <scope>NUCLEOTIDE SEQUENCE [LARGE SCALE GENOMIC DNA]</scope>
    <source>
        <strain evidence="5">LSX21</strain>
        <tissue evidence="5">Leaf</tissue>
    </source>
</reference>
<evidence type="ECO:0000313" key="6">
    <source>
        <dbReference type="Proteomes" id="UP001370490"/>
    </source>
</evidence>
<evidence type="ECO:0000259" key="4">
    <source>
        <dbReference type="PROSITE" id="PS51320"/>
    </source>
</evidence>
<dbReference type="Pfam" id="PF06200">
    <property type="entry name" value="tify"/>
    <property type="match status" value="1"/>
</dbReference>
<dbReference type="InterPro" id="IPR018467">
    <property type="entry name" value="CCT_CS"/>
</dbReference>
<name>A0AAN8Z6L5_9MAGN</name>
<comment type="domain">
    <text evidence="2">The jas domain is required for interaction with COI1.</text>
</comment>
<comment type="similarity">
    <text evidence="1 2">Belongs to the TIFY/JAZ family.</text>
</comment>
<dbReference type="PROSITE" id="PS51320">
    <property type="entry name" value="TIFY"/>
    <property type="match status" value="1"/>
</dbReference>
<dbReference type="AlphaFoldDB" id="A0AAN8Z6L5"/>
<comment type="function">
    <text evidence="2">Repressor of jasmonate responses.</text>
</comment>
<organism evidence="5 6">
    <name type="scientific">Dillenia turbinata</name>
    <dbReference type="NCBI Taxonomy" id="194707"/>
    <lineage>
        <taxon>Eukaryota</taxon>
        <taxon>Viridiplantae</taxon>
        <taxon>Streptophyta</taxon>
        <taxon>Embryophyta</taxon>
        <taxon>Tracheophyta</taxon>
        <taxon>Spermatophyta</taxon>
        <taxon>Magnoliopsida</taxon>
        <taxon>eudicotyledons</taxon>
        <taxon>Gunneridae</taxon>
        <taxon>Pentapetalae</taxon>
        <taxon>Dilleniales</taxon>
        <taxon>Dilleniaceae</taxon>
        <taxon>Dillenia</taxon>
    </lineage>
</organism>
<accession>A0AAN8Z6L5</accession>
<evidence type="ECO:0000256" key="2">
    <source>
        <dbReference type="RuleBase" id="RU369065"/>
    </source>
</evidence>
<feature type="domain" description="Tify" evidence="4">
    <location>
        <begin position="83"/>
        <end position="117"/>
    </location>
</feature>
<dbReference type="GO" id="GO:2000022">
    <property type="term" value="P:regulation of jasmonic acid mediated signaling pathway"/>
    <property type="evidence" value="ECO:0007669"/>
    <property type="project" value="UniProtKB-UniRule"/>
</dbReference>
<keyword evidence="6" id="KW-1185">Reference proteome</keyword>
<sequence length="182" mass="20438">MSRAMVELDFFRAEKYRSSSKSFDRRRSFRDLQSAISKMKPELLKSLIESGSSTPKQDPTPVPPLPLYSPTNPKSSSSSESAACSQTAPLTIFYNGTVSIFDVPKDKAENILKLAMENSGEDSSKSPVSSCERRRFIHNLASDLPMARTLSLQRFLEKRKERLIGAMPYGGSKAYAFRDWKN</sequence>
<dbReference type="PANTHER" id="PTHR33077:SF5">
    <property type="entry name" value="PROTEIN TIFY 9"/>
    <property type="match status" value="1"/>
</dbReference>
<dbReference type="SMART" id="SM00979">
    <property type="entry name" value="TIFY"/>
    <property type="match status" value="1"/>
</dbReference>
<dbReference type="GO" id="GO:0031347">
    <property type="term" value="P:regulation of defense response"/>
    <property type="evidence" value="ECO:0007669"/>
    <property type="project" value="UniProtKB-UniRule"/>
</dbReference>
<gene>
    <name evidence="5" type="ORF">RJ641_012965</name>
</gene>
<dbReference type="InterPro" id="IPR040390">
    <property type="entry name" value="TIFY/JAZ"/>
</dbReference>
<dbReference type="GO" id="GO:0009611">
    <property type="term" value="P:response to wounding"/>
    <property type="evidence" value="ECO:0007669"/>
    <property type="project" value="UniProtKB-UniRule"/>
</dbReference>
<dbReference type="Pfam" id="PF09425">
    <property type="entry name" value="Jas_motif"/>
    <property type="match status" value="1"/>
</dbReference>
<feature type="region of interest" description="Disordered" evidence="3">
    <location>
        <begin position="46"/>
        <end position="82"/>
    </location>
</feature>
<proteinExistence type="inferred from homology"/>
<keyword evidence="2" id="KW-1184">Jasmonic acid signaling pathway</keyword>
<evidence type="ECO:0000256" key="3">
    <source>
        <dbReference type="SAM" id="MobiDB-lite"/>
    </source>
</evidence>
<dbReference type="PANTHER" id="PTHR33077">
    <property type="entry name" value="PROTEIN TIFY 4A-RELATED-RELATED"/>
    <property type="match status" value="1"/>
</dbReference>
<protein>
    <recommendedName>
        <fullName evidence="2">Protein TIFY</fullName>
    </recommendedName>
    <alternativeName>
        <fullName evidence="2">Jasmonate ZIM domain-containing protein</fullName>
    </alternativeName>
</protein>
<comment type="subcellular location">
    <subcellularLocation>
        <location evidence="2">Nucleus</location>
    </subcellularLocation>
</comment>
<keyword evidence="2" id="KW-0539">Nucleus</keyword>
<dbReference type="Proteomes" id="UP001370490">
    <property type="component" value="Unassembled WGS sequence"/>
</dbReference>
<dbReference type="EMBL" id="JBAMMX010000019">
    <property type="protein sequence ID" value="KAK6922458.1"/>
    <property type="molecule type" value="Genomic_DNA"/>
</dbReference>
<feature type="compositionally biased region" description="Pro residues" evidence="3">
    <location>
        <begin position="58"/>
        <end position="67"/>
    </location>
</feature>
<feature type="compositionally biased region" description="Low complexity" evidence="3">
    <location>
        <begin position="68"/>
        <end position="82"/>
    </location>
</feature>
<evidence type="ECO:0000256" key="1">
    <source>
        <dbReference type="ARBA" id="ARBA00008614"/>
    </source>
</evidence>
<dbReference type="InterPro" id="IPR010399">
    <property type="entry name" value="Tify_dom"/>
</dbReference>
<comment type="caution">
    <text evidence="5">The sequence shown here is derived from an EMBL/GenBank/DDBJ whole genome shotgun (WGS) entry which is preliminary data.</text>
</comment>
<dbReference type="GO" id="GO:0005634">
    <property type="term" value="C:nucleus"/>
    <property type="evidence" value="ECO:0007669"/>
    <property type="project" value="UniProtKB-SubCell"/>
</dbReference>
<evidence type="ECO:0000313" key="5">
    <source>
        <dbReference type="EMBL" id="KAK6922458.1"/>
    </source>
</evidence>